<organism evidence="1 2">
    <name type="scientific">Sphingomonas endophytica</name>
    <dbReference type="NCBI Taxonomy" id="869719"/>
    <lineage>
        <taxon>Bacteria</taxon>
        <taxon>Pseudomonadati</taxon>
        <taxon>Pseudomonadota</taxon>
        <taxon>Alphaproteobacteria</taxon>
        <taxon>Sphingomonadales</taxon>
        <taxon>Sphingomonadaceae</taxon>
        <taxon>Sphingomonas</taxon>
    </lineage>
</organism>
<protein>
    <recommendedName>
        <fullName evidence="3">Aminoglycoside phosphotransferase domain-containing protein</fullName>
    </recommendedName>
</protein>
<proteinExistence type="predicted"/>
<dbReference type="SUPFAM" id="SSF56112">
    <property type="entry name" value="Protein kinase-like (PK-like)"/>
    <property type="match status" value="1"/>
</dbReference>
<reference evidence="1 2" key="1">
    <citation type="submission" date="2020-08" db="EMBL/GenBank/DDBJ databases">
        <title>The Agave Microbiome: Exploring the role of microbial communities in plant adaptations to desert environments.</title>
        <authorList>
            <person name="Partida-Martinez L.P."/>
        </authorList>
    </citation>
    <scope>NUCLEOTIDE SEQUENCE [LARGE SCALE GENOMIC DNA]</scope>
    <source>
        <strain evidence="1 2">AS3.13</strain>
    </source>
</reference>
<evidence type="ECO:0000313" key="1">
    <source>
        <dbReference type="EMBL" id="MBB6505306.1"/>
    </source>
</evidence>
<gene>
    <name evidence="1" type="ORF">F4693_002294</name>
</gene>
<dbReference type="Proteomes" id="UP000522313">
    <property type="component" value="Unassembled WGS sequence"/>
</dbReference>
<comment type="caution">
    <text evidence="1">The sequence shown here is derived from an EMBL/GenBank/DDBJ whole genome shotgun (WGS) entry which is preliminary data.</text>
</comment>
<accession>A0A7X0MNM3</accession>
<dbReference type="AlphaFoldDB" id="A0A7X0MNM3"/>
<evidence type="ECO:0008006" key="3">
    <source>
        <dbReference type="Google" id="ProtNLM"/>
    </source>
</evidence>
<sequence length="486" mass="54156">MLFVYDDSAAVPPAIRQTIGADRFGDVLTRKRRLAELVEEMVRESPVAFQFVRVGTAAERAALIDRLERLADDTPIFRLPSCLMPGNRWQFAVTLRKLPYAPGPATFGRRYDDEQVALLRRADLLRLLAIRDAGERRAFFAAFGESALPVGDAMAVTDLRGIGAFLGYMSGATEARHFNAVDIAGGVFRKSSSDVAKMRGEYRYFHVVPEPMRRFLIPTFDWEEADGRASYAMEHLAVPDAAIQIVHKSFDPGSFSLLLDRFFDFVQTRATVDADRATMRDAAHAATIGKTERRLAELRGTDVGRRLDALLAAGGPYGGLVAMEGRARDLIARCLDTDRHARLAVSHGDPCLSNILFNRDIGLFRLIDPRGATVLDEAVMHPLYDVAKFSHSILGGYDFINNGLFETQLDDALHLRLTLDGDGPPDWMRDAFRQRLTAEGFDLRLVRAFELSLFLSMLPLHIDVPRKLPAFCLTACAIMHELEEAL</sequence>
<dbReference type="RefSeq" id="WP_184506050.1">
    <property type="nucleotide sequence ID" value="NZ_JACHBT010000011.1"/>
</dbReference>
<dbReference type="InterPro" id="IPR011009">
    <property type="entry name" value="Kinase-like_dom_sf"/>
</dbReference>
<dbReference type="EMBL" id="JACHBT010000011">
    <property type="protein sequence ID" value="MBB6505306.1"/>
    <property type="molecule type" value="Genomic_DNA"/>
</dbReference>
<reference evidence="1 2" key="2">
    <citation type="submission" date="2020-08" db="EMBL/GenBank/DDBJ databases">
        <authorList>
            <person name="Partida-Martinez L."/>
            <person name="Huntemann M."/>
            <person name="Clum A."/>
            <person name="Wang J."/>
            <person name="Palaniappan K."/>
            <person name="Ritter S."/>
            <person name="Chen I.-M."/>
            <person name="Stamatis D."/>
            <person name="Reddy T."/>
            <person name="O'Malley R."/>
            <person name="Daum C."/>
            <person name="Shapiro N."/>
            <person name="Ivanova N."/>
            <person name="Kyrpides N."/>
            <person name="Woyke T."/>
        </authorList>
    </citation>
    <scope>NUCLEOTIDE SEQUENCE [LARGE SCALE GENOMIC DNA]</scope>
    <source>
        <strain evidence="1 2">AS3.13</strain>
    </source>
</reference>
<evidence type="ECO:0000313" key="2">
    <source>
        <dbReference type="Proteomes" id="UP000522313"/>
    </source>
</evidence>
<name>A0A7X0MNM3_9SPHN</name>